<accession>A0A644ZBK2</accession>
<organism evidence="1">
    <name type="scientific">bioreactor metagenome</name>
    <dbReference type="NCBI Taxonomy" id="1076179"/>
    <lineage>
        <taxon>unclassified sequences</taxon>
        <taxon>metagenomes</taxon>
        <taxon>ecological metagenomes</taxon>
    </lineage>
</organism>
<comment type="caution">
    <text evidence="1">The sequence shown here is derived from an EMBL/GenBank/DDBJ whole genome shotgun (WGS) entry which is preliminary data.</text>
</comment>
<proteinExistence type="predicted"/>
<protein>
    <submittedName>
        <fullName evidence="1">Uncharacterized protein</fullName>
    </submittedName>
</protein>
<dbReference type="EMBL" id="VSSQ01008223">
    <property type="protein sequence ID" value="MPM38256.1"/>
    <property type="molecule type" value="Genomic_DNA"/>
</dbReference>
<sequence length="119" mass="12954">MGYLKHDAYAVSGEALRVLAGAMLQLFYDFQGIVHRLMGFYPPNAHDGADTAGVMLVFRPVKRIVPLPHLLVPSSRYLSAGRLAAQNQAGRINHFGARVHALFLQETVGLLLGHAVAVH</sequence>
<reference evidence="1" key="1">
    <citation type="submission" date="2019-08" db="EMBL/GenBank/DDBJ databases">
        <authorList>
            <person name="Kucharzyk K."/>
            <person name="Murdoch R.W."/>
            <person name="Higgins S."/>
            <person name="Loffler F."/>
        </authorList>
    </citation>
    <scope>NUCLEOTIDE SEQUENCE</scope>
</reference>
<dbReference type="AlphaFoldDB" id="A0A644ZBK2"/>
<gene>
    <name evidence="1" type="ORF">SDC9_84885</name>
</gene>
<name>A0A644ZBK2_9ZZZZ</name>
<evidence type="ECO:0000313" key="1">
    <source>
        <dbReference type="EMBL" id="MPM38256.1"/>
    </source>
</evidence>